<reference evidence="2 3" key="1">
    <citation type="submission" date="2019-03" db="EMBL/GenBank/DDBJ databases">
        <title>Draft genome sequences of novel Actinobacteria.</title>
        <authorList>
            <person name="Sahin N."/>
            <person name="Ay H."/>
            <person name="Saygin H."/>
        </authorList>
    </citation>
    <scope>NUCLEOTIDE SEQUENCE [LARGE SCALE GENOMIC DNA]</scope>
    <source>
        <strain evidence="2 3">5K138</strain>
    </source>
</reference>
<proteinExistence type="predicted"/>
<dbReference type="PANTHER" id="PTHR43108:SF8">
    <property type="entry name" value="SD21168P"/>
    <property type="match status" value="1"/>
</dbReference>
<gene>
    <name evidence="2" type="ORF">E1269_03220</name>
</gene>
<evidence type="ECO:0000313" key="2">
    <source>
        <dbReference type="EMBL" id="TDE14189.1"/>
    </source>
</evidence>
<dbReference type="InterPro" id="IPR000917">
    <property type="entry name" value="Sulfatase_N"/>
</dbReference>
<feature type="domain" description="Sulfatase N-terminal" evidence="1">
    <location>
        <begin position="52"/>
        <end position="385"/>
    </location>
</feature>
<dbReference type="InterPro" id="IPR017850">
    <property type="entry name" value="Alkaline_phosphatase_core_sf"/>
</dbReference>
<dbReference type="PANTHER" id="PTHR43108">
    <property type="entry name" value="N-ACETYLGLUCOSAMINE-6-SULFATASE FAMILY MEMBER"/>
    <property type="match status" value="1"/>
</dbReference>
<dbReference type="PROSITE" id="PS51318">
    <property type="entry name" value="TAT"/>
    <property type="match status" value="1"/>
</dbReference>
<dbReference type="OrthoDB" id="9777306at2"/>
<comment type="caution">
    <text evidence="2">The sequence shown here is derived from an EMBL/GenBank/DDBJ whole genome shotgun (WGS) entry which is preliminary data.</text>
</comment>
<dbReference type="CDD" id="cd16147">
    <property type="entry name" value="G6S"/>
    <property type="match status" value="1"/>
</dbReference>
<dbReference type="AlphaFoldDB" id="A0A4R5DJN3"/>
<keyword evidence="3" id="KW-1185">Reference proteome</keyword>
<dbReference type="EMBL" id="SMKZ01000003">
    <property type="protein sequence ID" value="TDE14189.1"/>
    <property type="molecule type" value="Genomic_DNA"/>
</dbReference>
<protein>
    <recommendedName>
        <fullName evidence="1">Sulfatase N-terminal domain-containing protein</fullName>
    </recommendedName>
</protein>
<dbReference type="Proteomes" id="UP000294739">
    <property type="component" value="Unassembled WGS sequence"/>
</dbReference>
<sequence length="501" mass="54945">MTDPNHDRPTVGRRELLRAAGGVAASGAAAALGVSAPASAAADHADRRRRRPDIVVIITDDQRADEMAAMPRTRRLLGRSGTTFENAVVTTPHCAPSRSSLHTGLLAHNHGRMANNDPTSVDFSESLAVWLQRAGYYTSHTGKVLLNEGPAFRLPGFEDWFAQASPNHYNYFDFNINDNGVVKRFEGPENYNTDVIAAHAVDVIHAQRDSDQPLFMSIAPITPHDTPVGTQNELAVTVDPEPAPRHVGAYADAPLPLPPSFNEADNSDKPMSVRNRPRLTEQQVEEVTANYRARLAALLSLDEAVESICDALRETGRLDNTILVFTSDNGWMLGEHRYGGGKGVPYEPSIRVPLLMRGPGIPAGRVRPPVTNVDLTATFVEAAGAAAPYALDGMPLLRPERLRRKNLERVVPLEIDFDGRGGPFDTPNRYYGARTVDWKYVFHTHTGEEELYHLRTDPHELSNLAEVAEHAAVKARLKAEAKALSVARGRSCQRWVKLPSP</sequence>
<organism evidence="2 3">
    <name type="scientific">Jiangella asiatica</name>
    <dbReference type="NCBI Taxonomy" id="2530372"/>
    <lineage>
        <taxon>Bacteria</taxon>
        <taxon>Bacillati</taxon>
        <taxon>Actinomycetota</taxon>
        <taxon>Actinomycetes</taxon>
        <taxon>Jiangellales</taxon>
        <taxon>Jiangellaceae</taxon>
        <taxon>Jiangella</taxon>
    </lineage>
</organism>
<dbReference type="InterPro" id="IPR006311">
    <property type="entry name" value="TAT_signal"/>
</dbReference>
<evidence type="ECO:0000259" key="1">
    <source>
        <dbReference type="Pfam" id="PF00884"/>
    </source>
</evidence>
<name>A0A4R5DJN3_9ACTN</name>
<evidence type="ECO:0000313" key="3">
    <source>
        <dbReference type="Proteomes" id="UP000294739"/>
    </source>
</evidence>
<dbReference type="Gene3D" id="3.40.720.10">
    <property type="entry name" value="Alkaline Phosphatase, subunit A"/>
    <property type="match status" value="1"/>
</dbReference>
<dbReference type="Pfam" id="PF00884">
    <property type="entry name" value="Sulfatase"/>
    <property type="match status" value="1"/>
</dbReference>
<accession>A0A4R5DJN3</accession>
<dbReference type="InParanoid" id="A0A4R5DJN3"/>
<dbReference type="SUPFAM" id="SSF53649">
    <property type="entry name" value="Alkaline phosphatase-like"/>
    <property type="match status" value="1"/>
</dbReference>